<dbReference type="SMART" id="SM00052">
    <property type="entry name" value="EAL"/>
    <property type="match status" value="1"/>
</dbReference>
<dbReference type="RefSeq" id="WP_014107497.1">
    <property type="nucleotide sequence ID" value="NC_016041.1"/>
</dbReference>
<name>G4QFJ5_GLANF</name>
<dbReference type="Gene3D" id="3.20.20.450">
    <property type="entry name" value="EAL domain"/>
    <property type="match status" value="1"/>
</dbReference>
<feature type="coiled-coil region" evidence="1">
    <location>
        <begin position="334"/>
        <end position="361"/>
    </location>
</feature>
<feature type="transmembrane region" description="Helical" evidence="2">
    <location>
        <begin position="281"/>
        <end position="302"/>
    </location>
</feature>
<dbReference type="SMART" id="SM00267">
    <property type="entry name" value="GGDEF"/>
    <property type="match status" value="1"/>
</dbReference>
<dbReference type="Gene3D" id="3.30.70.270">
    <property type="match status" value="1"/>
</dbReference>
<sequence>MIQIRGLLFKTLLLVIVVAILSLAASYGFVTAQQSIRFEEKMSSIKQSHLQATQLLFKQQLKEQVSKAQELFALGGLANRTPQEAAAYFEDVWPRVRLSFALSSMSISNDKQAFEFGDFPKEKTNSLRLDMLTDARPTSAIICHQVCELASSVPVPFWQDKWSLTLLSDIAPSIEFLYQIVGSDIGVLAPLEAPLTEQHNLKRYITEIMTGLERIDGVLNLQLTLDKIKQAETKGIVLSFGKQEFFIWFETISSAGSELKLIFVRDITSLVADQNQQKEQLIIIFMTVTLGILLTLITFSIIPISQINKLRRAIKLIANKEYNTARFRLGQARKRKFNDELHDLEDEFRNAIDMLELYEHELDVSQKRLLRQATIDGVTGLFTRNVLVDDLLYIRNKNASFNVAIFFLDLDGFKPVNDNLGHEAGDIMLKKIGYRLKGVANKFIKVYRIGGDEFVICYNDYSSQEALLQMAESIVQLFAAPFHVYETNIAISASIGIALQEAQAIDADQLLRYADIAMYQAKQEGKNRYKFFDESMRARTQLKFTIKNDFLSSLADGQLFLVYQPIVDSRTRKVVKIEALCRWKHPELGFIPPPTFIDVLEESENMNILFDWIVSKVVEEAVYLNSIGMQDIVISVNLSPSQLGDDRAVESLKDQLDKNKISPNRIELEITETTLITNFKQAKAWTEMAASIGFRVAIDDFGAGYSSLSYLAAFNYNTVKFDRSLLDKIDVDSRQQRIVGSLTQMIHSLSVPIVAEGAETEEQFEQLRKLGCDFIQGYLISKPITHEELAIFLQKHTQV</sequence>
<dbReference type="Pfam" id="PF00990">
    <property type="entry name" value="GGDEF"/>
    <property type="match status" value="1"/>
</dbReference>
<dbReference type="OrthoDB" id="9814202at2"/>
<evidence type="ECO:0000259" key="3">
    <source>
        <dbReference type="PROSITE" id="PS50883"/>
    </source>
</evidence>
<dbReference type="NCBIfam" id="TIGR00254">
    <property type="entry name" value="GGDEF"/>
    <property type="match status" value="1"/>
</dbReference>
<dbReference type="eggNOG" id="COG5001">
    <property type="taxonomic scope" value="Bacteria"/>
</dbReference>
<protein>
    <submittedName>
        <fullName evidence="5">Diguanylate cyclase/phosphodiesterase</fullName>
    </submittedName>
</protein>
<proteinExistence type="predicted"/>
<dbReference type="InterPro" id="IPR029787">
    <property type="entry name" value="Nucleotide_cyclase"/>
</dbReference>
<dbReference type="PANTHER" id="PTHR33121:SF79">
    <property type="entry name" value="CYCLIC DI-GMP PHOSPHODIESTERASE PDED-RELATED"/>
    <property type="match status" value="1"/>
</dbReference>
<dbReference type="STRING" id="1085623.GNIT_0466"/>
<organism evidence="5 6">
    <name type="scientific">Glaciecola nitratireducens (strain JCM 12485 / KCTC 12276 / FR1064)</name>
    <dbReference type="NCBI Taxonomy" id="1085623"/>
    <lineage>
        <taxon>Bacteria</taxon>
        <taxon>Pseudomonadati</taxon>
        <taxon>Pseudomonadota</taxon>
        <taxon>Gammaproteobacteria</taxon>
        <taxon>Alteromonadales</taxon>
        <taxon>Alteromonadaceae</taxon>
        <taxon>Brumicola</taxon>
    </lineage>
</organism>
<feature type="domain" description="GGDEF" evidence="4">
    <location>
        <begin position="401"/>
        <end position="534"/>
    </location>
</feature>
<dbReference type="SUPFAM" id="SSF141868">
    <property type="entry name" value="EAL domain-like"/>
    <property type="match status" value="1"/>
</dbReference>
<evidence type="ECO:0000313" key="5">
    <source>
        <dbReference type="EMBL" id="AEP28620.1"/>
    </source>
</evidence>
<keyword evidence="2" id="KW-1133">Transmembrane helix</keyword>
<dbReference type="Proteomes" id="UP000009282">
    <property type="component" value="Chromosome"/>
</dbReference>
<evidence type="ECO:0000256" key="1">
    <source>
        <dbReference type="SAM" id="Coils"/>
    </source>
</evidence>
<dbReference type="PROSITE" id="PS50883">
    <property type="entry name" value="EAL"/>
    <property type="match status" value="1"/>
</dbReference>
<keyword evidence="6" id="KW-1185">Reference proteome</keyword>
<dbReference type="Pfam" id="PF00563">
    <property type="entry name" value="EAL"/>
    <property type="match status" value="1"/>
</dbReference>
<accession>G4QFJ5</accession>
<keyword evidence="1" id="KW-0175">Coiled coil</keyword>
<dbReference type="InterPro" id="IPR050706">
    <property type="entry name" value="Cyclic-di-GMP_PDE-like"/>
</dbReference>
<evidence type="ECO:0000259" key="4">
    <source>
        <dbReference type="PROSITE" id="PS50887"/>
    </source>
</evidence>
<dbReference type="CDD" id="cd01948">
    <property type="entry name" value="EAL"/>
    <property type="match status" value="1"/>
</dbReference>
<dbReference type="InterPro" id="IPR000160">
    <property type="entry name" value="GGDEF_dom"/>
</dbReference>
<dbReference type="HOGENOM" id="CLU_351891_0_0_6"/>
<dbReference type="GO" id="GO:0071111">
    <property type="term" value="F:cyclic-guanylate-specific phosphodiesterase activity"/>
    <property type="evidence" value="ECO:0007669"/>
    <property type="project" value="InterPro"/>
</dbReference>
<dbReference type="InterPro" id="IPR043128">
    <property type="entry name" value="Rev_trsase/Diguanyl_cyclase"/>
</dbReference>
<evidence type="ECO:0000313" key="6">
    <source>
        <dbReference type="Proteomes" id="UP000009282"/>
    </source>
</evidence>
<dbReference type="AlphaFoldDB" id="G4QFJ5"/>
<dbReference type="InterPro" id="IPR035919">
    <property type="entry name" value="EAL_sf"/>
</dbReference>
<reference evidence="5 6" key="1">
    <citation type="journal article" date="2011" name="J. Bacteriol.">
        <title>Complete genome sequence of seawater bacterium Glaciecola nitratireducens FR1064T.</title>
        <authorList>
            <person name="Bian F."/>
            <person name="Qin Q.L."/>
            <person name="Xie B.B."/>
            <person name="Shu Y.L."/>
            <person name="Zhang X.Y."/>
            <person name="Yu Y."/>
            <person name="Chen B."/>
            <person name="Chen X.L."/>
            <person name="Zhou B.C."/>
            <person name="Zhang Y.Z."/>
        </authorList>
    </citation>
    <scope>NUCLEOTIDE SEQUENCE [LARGE SCALE GENOMIC DNA]</scope>
    <source>
        <strain evidence="6">JCM 12485 / KCTC 12276 / FR1064</strain>
    </source>
</reference>
<gene>
    <name evidence="5" type="ordered locus">GNIT_0466</name>
</gene>
<dbReference type="SUPFAM" id="SSF55073">
    <property type="entry name" value="Nucleotide cyclase"/>
    <property type="match status" value="1"/>
</dbReference>
<keyword evidence="2" id="KW-0472">Membrane</keyword>
<dbReference type="PANTHER" id="PTHR33121">
    <property type="entry name" value="CYCLIC DI-GMP PHOSPHODIESTERASE PDEF"/>
    <property type="match status" value="1"/>
</dbReference>
<feature type="domain" description="EAL" evidence="3">
    <location>
        <begin position="543"/>
        <end position="797"/>
    </location>
</feature>
<dbReference type="PROSITE" id="PS50887">
    <property type="entry name" value="GGDEF"/>
    <property type="match status" value="1"/>
</dbReference>
<dbReference type="CDD" id="cd01949">
    <property type="entry name" value="GGDEF"/>
    <property type="match status" value="1"/>
</dbReference>
<dbReference type="KEGG" id="gni:GNIT_0466"/>
<keyword evidence="2" id="KW-0812">Transmembrane</keyword>
<evidence type="ECO:0000256" key="2">
    <source>
        <dbReference type="SAM" id="Phobius"/>
    </source>
</evidence>
<dbReference type="EMBL" id="CP003060">
    <property type="protein sequence ID" value="AEP28620.1"/>
    <property type="molecule type" value="Genomic_DNA"/>
</dbReference>
<dbReference type="InterPro" id="IPR001633">
    <property type="entry name" value="EAL_dom"/>
</dbReference>